<feature type="compositionally biased region" description="Polar residues" evidence="1">
    <location>
        <begin position="311"/>
        <end position="322"/>
    </location>
</feature>
<sequence>MTYSIVARDAASGQLGVASASHYFGVGRVVTWGRAGVGAVATQSFVEPGYGPDGLALLSGGGTAPGVLARLKSADVDAELRQVAIVDARGAVGVFTGARCVGHHADVVGEGFAVLGNMLANAAVVPAMAQAYTDAQGDLADRMLAALDAAEAAGGDARGRMSAAMVIVDGVQGKRIWDGRVLDIRVDDSVEPLAELRRLAVLSRAHRVFADSVFTPGLLSRDTPTTGDELTAALHALDSAGRVIGDDPEPLMWSGVLLARAGRDIEAGHALRRAVDRREPYADYLDQLHAVAILPQPGHHYLADPPDPIGVSSSRPSVSEHT</sequence>
<dbReference type="InterPro" id="IPR029055">
    <property type="entry name" value="Ntn_hydrolases_N"/>
</dbReference>
<dbReference type="PANTHER" id="PTHR39328:SF1">
    <property type="entry name" value="BLL2871 PROTEIN"/>
    <property type="match status" value="1"/>
</dbReference>
<feature type="region of interest" description="Disordered" evidence="1">
    <location>
        <begin position="303"/>
        <end position="322"/>
    </location>
</feature>
<evidence type="ECO:0000313" key="3">
    <source>
        <dbReference type="Proteomes" id="UP000777440"/>
    </source>
</evidence>
<keyword evidence="3" id="KW-1185">Reference proteome</keyword>
<dbReference type="InterPro" id="IPR010430">
    <property type="entry name" value="DUF1028"/>
</dbReference>
<dbReference type="RefSeq" id="WP_220289268.1">
    <property type="nucleotide sequence ID" value="NZ_JAEUAX010000005.1"/>
</dbReference>
<dbReference type="EMBL" id="JAEUAX010000005">
    <property type="protein sequence ID" value="MBW9110461.1"/>
    <property type="molecule type" value="Genomic_DNA"/>
</dbReference>
<comment type="caution">
    <text evidence="2">The sequence shown here is derived from an EMBL/GenBank/DDBJ whole genome shotgun (WGS) entry which is preliminary data.</text>
</comment>
<reference evidence="2 3" key="1">
    <citation type="journal article" date="2021" name="MBio">
        <title>Poor Competitiveness of Bradyrhizobium in Pigeon Pea Root Colonization in Indian Soils.</title>
        <authorList>
            <person name="Chalasani D."/>
            <person name="Basu A."/>
            <person name="Pullabhotla S.V.S.R.N."/>
            <person name="Jorrin B."/>
            <person name="Neal A.L."/>
            <person name="Poole P.S."/>
            <person name="Podile A.R."/>
            <person name="Tkacz A."/>
        </authorList>
    </citation>
    <scope>NUCLEOTIDE SEQUENCE [LARGE SCALE GENOMIC DNA]</scope>
    <source>
        <strain evidence="2 3">HU12</strain>
    </source>
</reference>
<proteinExistence type="predicted"/>
<accession>A0ABS7I0V7</accession>
<dbReference type="Proteomes" id="UP000777440">
    <property type="component" value="Unassembled WGS sequence"/>
</dbReference>
<protein>
    <submittedName>
        <fullName evidence="2">DUF1028 domain-containing protein</fullName>
    </submittedName>
</protein>
<dbReference type="Gene3D" id="3.60.20.10">
    <property type="entry name" value="Glutamine Phosphoribosylpyrophosphate, subunit 1, domain 1"/>
    <property type="match status" value="1"/>
</dbReference>
<dbReference type="Pfam" id="PF06267">
    <property type="entry name" value="DUF1028"/>
    <property type="match status" value="1"/>
</dbReference>
<dbReference type="SUPFAM" id="SSF56235">
    <property type="entry name" value="N-terminal nucleophile aminohydrolases (Ntn hydrolases)"/>
    <property type="match status" value="1"/>
</dbReference>
<gene>
    <name evidence="2" type="ORF">JNB61_11820</name>
</gene>
<name>A0ABS7I0V7_9MICO</name>
<organism evidence="2 3">
    <name type="scientific">Microbacterium ureisolvens</name>
    <dbReference type="NCBI Taxonomy" id="2781186"/>
    <lineage>
        <taxon>Bacteria</taxon>
        <taxon>Bacillati</taxon>
        <taxon>Actinomycetota</taxon>
        <taxon>Actinomycetes</taxon>
        <taxon>Micrococcales</taxon>
        <taxon>Microbacteriaceae</taxon>
        <taxon>Microbacterium</taxon>
    </lineage>
</organism>
<dbReference type="PANTHER" id="PTHR39328">
    <property type="entry name" value="BLL2871 PROTEIN"/>
    <property type="match status" value="1"/>
</dbReference>
<evidence type="ECO:0000313" key="2">
    <source>
        <dbReference type="EMBL" id="MBW9110461.1"/>
    </source>
</evidence>
<evidence type="ECO:0000256" key="1">
    <source>
        <dbReference type="SAM" id="MobiDB-lite"/>
    </source>
</evidence>